<name>A0A2S9RQF4_HAEIF</name>
<dbReference type="AlphaFoldDB" id="A0A2S9RQF4"/>
<evidence type="ECO:0000313" key="2">
    <source>
        <dbReference type="Proteomes" id="UP000238532"/>
    </source>
</evidence>
<reference evidence="1 2" key="1">
    <citation type="submission" date="2017-04" db="EMBL/GenBank/DDBJ databases">
        <title>Haemophilus influenzae in COPD genome sequencing project.</title>
        <authorList>
            <person name="Murphy T.F."/>
            <person name="Kong Y."/>
            <person name="Nadendla S."/>
            <person name="Tettelin H."/>
            <person name="Pettigrew M."/>
        </authorList>
    </citation>
    <scope>NUCLEOTIDE SEQUENCE [LARGE SCALE GENOMIC DNA]</scope>
    <source>
        <strain evidence="1 2">56P127H1</strain>
    </source>
</reference>
<gene>
    <name evidence="1" type="primary">bcr</name>
    <name evidence="1" type="ORF">BV102_00575</name>
</gene>
<evidence type="ECO:0000313" key="1">
    <source>
        <dbReference type="EMBL" id="PRJ62637.1"/>
    </source>
</evidence>
<dbReference type="Gene3D" id="1.20.1720.10">
    <property type="entry name" value="Multidrug resistance protein D"/>
    <property type="match status" value="1"/>
</dbReference>
<organism evidence="1 2">
    <name type="scientific">Haemophilus influenzae</name>
    <dbReference type="NCBI Taxonomy" id="727"/>
    <lineage>
        <taxon>Bacteria</taxon>
        <taxon>Pseudomonadati</taxon>
        <taxon>Pseudomonadota</taxon>
        <taxon>Gammaproteobacteria</taxon>
        <taxon>Pasteurellales</taxon>
        <taxon>Pasteurellaceae</taxon>
        <taxon>Haemophilus</taxon>
    </lineage>
</organism>
<accession>A0A2S9RQF4</accession>
<protein>
    <submittedName>
        <fullName evidence="1">Bicyclomycin resistance protein</fullName>
    </submittedName>
</protein>
<comment type="caution">
    <text evidence="1">The sequence shown here is derived from an EMBL/GenBank/DDBJ whole genome shotgun (WGS) entry which is preliminary data.</text>
</comment>
<sequence length="83" mass="8675">MAIGVAFFIGPNPVISSNAMASALERCPQMAGTANSLISSVRFAVGAIMGSLSCVNENGDCRTNALYYGSMYCDFRVGVLLSN</sequence>
<dbReference type="EMBL" id="NEBY01000167">
    <property type="protein sequence ID" value="PRJ62637.1"/>
    <property type="molecule type" value="Genomic_DNA"/>
</dbReference>
<dbReference type="Proteomes" id="UP000238532">
    <property type="component" value="Unassembled WGS sequence"/>
</dbReference>
<proteinExistence type="predicted"/>